<keyword evidence="4 6" id="KW-1133">Transmembrane helix</keyword>
<evidence type="ECO:0000256" key="2">
    <source>
        <dbReference type="ARBA" id="ARBA00022475"/>
    </source>
</evidence>
<dbReference type="RefSeq" id="WP_344081731.1">
    <property type="nucleotide sequence ID" value="NZ_BAAALS010000013.1"/>
</dbReference>
<dbReference type="Pfam" id="PF09678">
    <property type="entry name" value="Caa3_CtaG"/>
    <property type="match status" value="1"/>
</dbReference>
<accession>A0ABP4WMR7</accession>
<feature type="transmembrane region" description="Helical" evidence="6">
    <location>
        <begin position="179"/>
        <end position="203"/>
    </location>
</feature>
<sequence length="273" mass="28266">MHHDVAGQAVAAVGLLAALGYHLAATRLRSRGDRWPVPAQAAFLVGCLALWLAGLGPGTDHGTSTDAMVRHLLLGMVAPLLLVLGRPVTLALRALPAGPVRRGFVRALHSAPVSVLVCPPVAAVLDAGGMWVLFRTPLPAWAASRPWLALLVHAHVLGAGLLFSAAVCQLDPVRRRYGVVMRGAALVAAAAAHGVLAKLLWAQAGTVDARQAAMIMYYGGDIVEIALAAVLAAGWYAAGGRALRRGSAGARCGTGSSRCLEVAHGDDRLRPVQ</sequence>
<evidence type="ECO:0000256" key="4">
    <source>
        <dbReference type="ARBA" id="ARBA00022989"/>
    </source>
</evidence>
<organism evidence="7 8">
    <name type="scientific">Luedemannella helvata</name>
    <dbReference type="NCBI Taxonomy" id="349315"/>
    <lineage>
        <taxon>Bacteria</taxon>
        <taxon>Bacillati</taxon>
        <taxon>Actinomycetota</taxon>
        <taxon>Actinomycetes</taxon>
        <taxon>Micromonosporales</taxon>
        <taxon>Micromonosporaceae</taxon>
        <taxon>Luedemannella</taxon>
    </lineage>
</organism>
<evidence type="ECO:0000256" key="1">
    <source>
        <dbReference type="ARBA" id="ARBA00004651"/>
    </source>
</evidence>
<feature type="transmembrane region" description="Helical" evidence="6">
    <location>
        <begin position="37"/>
        <end position="56"/>
    </location>
</feature>
<dbReference type="Proteomes" id="UP001500655">
    <property type="component" value="Unassembled WGS sequence"/>
</dbReference>
<dbReference type="InterPro" id="IPR019108">
    <property type="entry name" value="Caa3_assmbl_CtaG-rel"/>
</dbReference>
<keyword evidence="3 6" id="KW-0812">Transmembrane</keyword>
<proteinExistence type="predicted"/>
<feature type="transmembrane region" description="Helical" evidence="6">
    <location>
        <begin position="113"/>
        <end position="134"/>
    </location>
</feature>
<feature type="transmembrane region" description="Helical" evidence="6">
    <location>
        <begin position="6"/>
        <end position="25"/>
    </location>
</feature>
<comment type="caution">
    <text evidence="7">The sequence shown here is derived from an EMBL/GenBank/DDBJ whole genome shotgun (WGS) entry which is preliminary data.</text>
</comment>
<gene>
    <name evidence="7" type="ORF">GCM10009681_29430</name>
</gene>
<reference evidence="8" key="1">
    <citation type="journal article" date="2019" name="Int. J. Syst. Evol. Microbiol.">
        <title>The Global Catalogue of Microorganisms (GCM) 10K type strain sequencing project: providing services to taxonomists for standard genome sequencing and annotation.</title>
        <authorList>
            <consortium name="The Broad Institute Genomics Platform"/>
            <consortium name="The Broad Institute Genome Sequencing Center for Infectious Disease"/>
            <person name="Wu L."/>
            <person name="Ma J."/>
        </authorList>
    </citation>
    <scope>NUCLEOTIDE SEQUENCE [LARGE SCALE GENOMIC DNA]</scope>
    <source>
        <strain evidence="8">JCM 13249</strain>
    </source>
</reference>
<comment type="subcellular location">
    <subcellularLocation>
        <location evidence="1">Cell membrane</location>
        <topology evidence="1">Multi-pass membrane protein</topology>
    </subcellularLocation>
</comment>
<feature type="transmembrane region" description="Helical" evidence="6">
    <location>
        <begin position="68"/>
        <end position="92"/>
    </location>
</feature>
<evidence type="ECO:0000256" key="3">
    <source>
        <dbReference type="ARBA" id="ARBA00022692"/>
    </source>
</evidence>
<feature type="transmembrane region" description="Helical" evidence="6">
    <location>
        <begin position="146"/>
        <end position="167"/>
    </location>
</feature>
<keyword evidence="2" id="KW-1003">Cell membrane</keyword>
<keyword evidence="8" id="KW-1185">Reference proteome</keyword>
<evidence type="ECO:0000313" key="7">
    <source>
        <dbReference type="EMBL" id="GAA1756381.1"/>
    </source>
</evidence>
<feature type="transmembrane region" description="Helical" evidence="6">
    <location>
        <begin position="215"/>
        <end position="238"/>
    </location>
</feature>
<evidence type="ECO:0000313" key="8">
    <source>
        <dbReference type="Proteomes" id="UP001500655"/>
    </source>
</evidence>
<name>A0ABP4WMR7_9ACTN</name>
<evidence type="ECO:0000256" key="5">
    <source>
        <dbReference type="ARBA" id="ARBA00023136"/>
    </source>
</evidence>
<evidence type="ECO:0000256" key="6">
    <source>
        <dbReference type="SAM" id="Phobius"/>
    </source>
</evidence>
<keyword evidence="5 6" id="KW-0472">Membrane</keyword>
<dbReference type="EMBL" id="BAAALS010000013">
    <property type="protein sequence ID" value="GAA1756381.1"/>
    <property type="molecule type" value="Genomic_DNA"/>
</dbReference>
<protein>
    <submittedName>
        <fullName evidence="7">Cytochrome c oxidase assembly protein</fullName>
    </submittedName>
</protein>